<dbReference type="InterPro" id="IPR011335">
    <property type="entry name" value="Restrct_endonuc-II-like"/>
</dbReference>
<dbReference type="Proteomes" id="UP000218267">
    <property type="component" value="Chromosome"/>
</dbReference>
<dbReference type="HAMAP" id="MF_00048">
    <property type="entry name" value="UPF0102"/>
    <property type="match status" value="1"/>
</dbReference>
<gene>
    <name evidence="3" type="ORF">ALGA_0769</name>
</gene>
<dbReference type="PANTHER" id="PTHR34039">
    <property type="entry name" value="UPF0102 PROTEIN YRAN"/>
    <property type="match status" value="1"/>
</dbReference>
<dbReference type="KEGG" id="mbas:ALGA_0769"/>
<dbReference type="Gene3D" id="3.40.1350.10">
    <property type="match status" value="1"/>
</dbReference>
<name>A0A1Y1CFL1_9BACT</name>
<evidence type="ECO:0000313" key="3">
    <source>
        <dbReference type="EMBL" id="BAX79158.1"/>
    </source>
</evidence>
<evidence type="ECO:0000256" key="1">
    <source>
        <dbReference type="ARBA" id="ARBA00006738"/>
    </source>
</evidence>
<dbReference type="GO" id="GO:0003676">
    <property type="term" value="F:nucleic acid binding"/>
    <property type="evidence" value="ECO:0007669"/>
    <property type="project" value="InterPro"/>
</dbReference>
<evidence type="ECO:0000256" key="2">
    <source>
        <dbReference type="HAMAP-Rule" id="MF_00048"/>
    </source>
</evidence>
<keyword evidence="4" id="KW-1185">Reference proteome</keyword>
<dbReference type="RefSeq" id="WP_096428086.1">
    <property type="nucleotide sequence ID" value="NZ_AP018042.1"/>
</dbReference>
<dbReference type="OrthoDB" id="9802516at2"/>
<comment type="similarity">
    <text evidence="1 2">Belongs to the UPF0102 family.</text>
</comment>
<dbReference type="SUPFAM" id="SSF52980">
    <property type="entry name" value="Restriction endonuclease-like"/>
    <property type="match status" value="1"/>
</dbReference>
<evidence type="ECO:0000313" key="4">
    <source>
        <dbReference type="Proteomes" id="UP000218267"/>
    </source>
</evidence>
<dbReference type="AlphaFoldDB" id="A0A1Y1CFL1"/>
<dbReference type="NCBIfam" id="NF009154">
    <property type="entry name" value="PRK12497.3-3"/>
    <property type="match status" value="1"/>
</dbReference>
<dbReference type="CDD" id="cd20736">
    <property type="entry name" value="PoNe_Nuclease"/>
    <property type="match status" value="1"/>
</dbReference>
<proteinExistence type="inferred from homology"/>
<dbReference type="InterPro" id="IPR003509">
    <property type="entry name" value="UPF0102_YraN-like"/>
</dbReference>
<dbReference type="InterPro" id="IPR011856">
    <property type="entry name" value="tRNA_endonuc-like_dom_sf"/>
</dbReference>
<reference evidence="3 4" key="1">
    <citation type="journal article" date="2018" name="Mar. Genomics">
        <title>Complete genome sequence of Marinifilaceae bacterium strain SPP2, isolated from the Antarctic marine sediment.</title>
        <authorList>
            <person name="Watanabe M."/>
            <person name="Kojima H."/>
            <person name="Fukui M."/>
        </authorList>
    </citation>
    <scope>NUCLEOTIDE SEQUENCE [LARGE SCALE GENOMIC DNA]</scope>
    <source>
        <strain evidence="3 4">SPP2</strain>
    </source>
</reference>
<dbReference type="EMBL" id="AP018042">
    <property type="protein sequence ID" value="BAX79158.1"/>
    <property type="molecule type" value="Genomic_DNA"/>
</dbReference>
<sequence>MAEHNDLGKLGEDVAAKHLLEKGYKILDRNWIYQKKELDIVALKDDILIVVEVKSRSTDYFEHPADAITLSKIKHLVNATQGYVDSKEIEQEVRFDVISVIKRDSKFVIEHIEDAFSAPVD</sequence>
<protein>
    <recommendedName>
        <fullName evidence="2">UPF0102 protein ALGA_0769</fullName>
    </recommendedName>
</protein>
<dbReference type="PANTHER" id="PTHR34039:SF1">
    <property type="entry name" value="UPF0102 PROTEIN YRAN"/>
    <property type="match status" value="1"/>
</dbReference>
<accession>A0A1Y1CFL1</accession>
<dbReference type="Pfam" id="PF02021">
    <property type="entry name" value="UPF0102"/>
    <property type="match status" value="1"/>
</dbReference>
<organism evidence="3 4">
    <name type="scientific">Labilibaculum antarcticum</name>
    <dbReference type="NCBI Taxonomy" id="1717717"/>
    <lineage>
        <taxon>Bacteria</taxon>
        <taxon>Pseudomonadati</taxon>
        <taxon>Bacteroidota</taxon>
        <taxon>Bacteroidia</taxon>
        <taxon>Marinilabiliales</taxon>
        <taxon>Marinifilaceae</taxon>
        <taxon>Labilibaculum</taxon>
    </lineage>
</organism>
<reference evidence="4" key="2">
    <citation type="journal article" date="2020" name="Antonie Van Leeuwenhoek">
        <title>Labilibaculum antarcticum sp. nov., a novel facultative anaerobic, psychrotorelant bacterium isolated from marine sediment of Antarctica.</title>
        <authorList>
            <person name="Watanabe M."/>
            <person name="Kojima H."/>
            <person name="Fukui M."/>
        </authorList>
    </citation>
    <scope>NUCLEOTIDE SEQUENCE [LARGE SCALE GENOMIC DNA]</scope>
    <source>
        <strain evidence="4">SPP2</strain>
    </source>
</reference>